<evidence type="ECO:0000256" key="1">
    <source>
        <dbReference type="SAM" id="Coils"/>
    </source>
</evidence>
<reference evidence="2 3" key="1">
    <citation type="submission" date="2016-01" db="EMBL/GenBank/DDBJ databases">
        <title>Whole genome sequence and analysis of Micromonospora rosaria DSM 803, which can produce antibacterial substance rosamicin.</title>
        <authorList>
            <person name="Yang H."/>
            <person name="He X."/>
            <person name="Zhu D."/>
        </authorList>
    </citation>
    <scope>NUCLEOTIDE SEQUENCE [LARGE SCALE GENOMIC DNA]</scope>
    <source>
        <strain evidence="2 3">DSM 803</strain>
    </source>
</reference>
<dbReference type="AlphaFoldDB" id="A0A136PY26"/>
<name>A0A136PY26_9ACTN</name>
<feature type="coiled-coil region" evidence="1">
    <location>
        <begin position="15"/>
        <end position="52"/>
    </location>
</feature>
<gene>
    <name evidence="2" type="ORF">AWW66_03245</name>
</gene>
<dbReference type="Pfam" id="PF24596">
    <property type="entry name" value="DUF7620"/>
    <property type="match status" value="1"/>
</dbReference>
<protein>
    <submittedName>
        <fullName evidence="2">Uncharacterized protein</fullName>
    </submittedName>
</protein>
<dbReference type="EMBL" id="LRQV01000006">
    <property type="protein sequence ID" value="KXK63342.1"/>
    <property type="molecule type" value="Genomic_DNA"/>
</dbReference>
<dbReference type="Proteomes" id="UP000070620">
    <property type="component" value="Unassembled WGS sequence"/>
</dbReference>
<keyword evidence="1" id="KW-0175">Coiled coil</keyword>
<sequence length="68" mass="7841">MRWWSSRRRGPSPETIAARRRLEQARADLAAAEADDERVDQVAERVDALRRRNHFGPTISKALRGSNR</sequence>
<evidence type="ECO:0000313" key="3">
    <source>
        <dbReference type="Proteomes" id="UP000070620"/>
    </source>
</evidence>
<keyword evidence="3" id="KW-1185">Reference proteome</keyword>
<organism evidence="2 3">
    <name type="scientific">Micromonospora rosaria</name>
    <dbReference type="NCBI Taxonomy" id="47874"/>
    <lineage>
        <taxon>Bacteria</taxon>
        <taxon>Bacillati</taxon>
        <taxon>Actinomycetota</taxon>
        <taxon>Actinomycetes</taxon>
        <taxon>Micromonosporales</taxon>
        <taxon>Micromonosporaceae</taxon>
        <taxon>Micromonospora</taxon>
    </lineage>
</organism>
<accession>A0A136PY26</accession>
<comment type="caution">
    <text evidence="2">The sequence shown here is derived from an EMBL/GenBank/DDBJ whole genome shotgun (WGS) entry which is preliminary data.</text>
</comment>
<proteinExistence type="predicted"/>
<dbReference type="InterPro" id="IPR056037">
    <property type="entry name" value="DUF7620"/>
</dbReference>
<evidence type="ECO:0000313" key="2">
    <source>
        <dbReference type="EMBL" id="KXK63342.1"/>
    </source>
</evidence>